<dbReference type="AlphaFoldDB" id="A0A9J6BY88"/>
<proteinExistence type="predicted"/>
<dbReference type="EMBL" id="JADBJN010000002">
    <property type="protein sequence ID" value="KAG5674937.1"/>
    <property type="molecule type" value="Genomic_DNA"/>
</dbReference>
<gene>
    <name evidence="1" type="ORF">PVAND_004881</name>
</gene>
<comment type="caution">
    <text evidence="1">The sequence shown here is derived from an EMBL/GenBank/DDBJ whole genome shotgun (WGS) entry which is preliminary data.</text>
</comment>
<dbReference type="Proteomes" id="UP001107558">
    <property type="component" value="Chromosome 2"/>
</dbReference>
<keyword evidence="2" id="KW-1185">Reference proteome</keyword>
<protein>
    <submittedName>
        <fullName evidence="1">Uncharacterized protein</fullName>
    </submittedName>
</protein>
<reference evidence="1" key="1">
    <citation type="submission" date="2021-03" db="EMBL/GenBank/DDBJ databases">
        <title>Chromosome level genome of the anhydrobiotic midge Polypedilum vanderplanki.</title>
        <authorList>
            <person name="Yoshida Y."/>
            <person name="Kikawada T."/>
            <person name="Gusev O."/>
        </authorList>
    </citation>
    <scope>NUCLEOTIDE SEQUENCE</scope>
    <source>
        <strain evidence="1">NIAS01</strain>
        <tissue evidence="1">Whole body or cell culture</tissue>
    </source>
</reference>
<evidence type="ECO:0000313" key="2">
    <source>
        <dbReference type="Proteomes" id="UP001107558"/>
    </source>
</evidence>
<organism evidence="1 2">
    <name type="scientific">Polypedilum vanderplanki</name>
    <name type="common">Sleeping chironomid midge</name>
    <dbReference type="NCBI Taxonomy" id="319348"/>
    <lineage>
        <taxon>Eukaryota</taxon>
        <taxon>Metazoa</taxon>
        <taxon>Ecdysozoa</taxon>
        <taxon>Arthropoda</taxon>
        <taxon>Hexapoda</taxon>
        <taxon>Insecta</taxon>
        <taxon>Pterygota</taxon>
        <taxon>Neoptera</taxon>
        <taxon>Endopterygota</taxon>
        <taxon>Diptera</taxon>
        <taxon>Nematocera</taxon>
        <taxon>Chironomoidea</taxon>
        <taxon>Chironomidae</taxon>
        <taxon>Chironominae</taxon>
        <taxon>Polypedilum</taxon>
        <taxon>Polypedilum</taxon>
    </lineage>
</organism>
<accession>A0A9J6BY88</accession>
<evidence type="ECO:0000313" key="1">
    <source>
        <dbReference type="EMBL" id="KAG5674937.1"/>
    </source>
</evidence>
<name>A0A9J6BY88_POLVA</name>
<sequence length="143" mass="16627">MRKGKRICLLNMNSIVISKYLRSLSKRKRQMPKMSQTMSWAKEPVAMHLRNCEKSTEDEKKLYPTQAKSIQNKYSLNFDSGKSSQQNSINIDQSRNQNISQELKHAITNFIYKYCVSFHCVELDCFKEIFAVIDPDLIDAIPS</sequence>